<comment type="caution">
    <text evidence="1">The sequence shown here is derived from an EMBL/GenBank/DDBJ whole genome shotgun (WGS) entry which is preliminary data.</text>
</comment>
<sequence>MPGLPPVHGAGAEAGRAAMRLVRLPLELAAGGVGQLTGRLGRVLQAPSADAGIPVLLVHGLADRASVVSPLQRGLRGCGVGPFIAVGYNTLGPDIRAAARALGTTRW</sequence>
<keyword evidence="2" id="KW-1185">Reference proteome</keyword>
<protein>
    <submittedName>
        <fullName evidence="1">Uncharacterized protein</fullName>
    </submittedName>
</protein>
<evidence type="ECO:0000313" key="2">
    <source>
        <dbReference type="Proteomes" id="UP001220022"/>
    </source>
</evidence>
<evidence type="ECO:0000313" key="1">
    <source>
        <dbReference type="EMBL" id="MDF2260518.1"/>
    </source>
</evidence>
<gene>
    <name evidence="1" type="ORF">P2L57_33880</name>
</gene>
<accession>A0ABT5Z9V9</accession>
<reference evidence="1 2" key="1">
    <citation type="submission" date="2023-03" db="EMBL/GenBank/DDBJ databases">
        <title>Draft genome sequence of type strain Streptomyces ferralitis JCM 14344.</title>
        <authorList>
            <person name="Klaysubun C."/>
            <person name="Duangmal K."/>
        </authorList>
    </citation>
    <scope>NUCLEOTIDE SEQUENCE [LARGE SCALE GENOMIC DNA]</scope>
    <source>
        <strain evidence="1 2">JCM 14344</strain>
    </source>
</reference>
<dbReference type="Proteomes" id="UP001220022">
    <property type="component" value="Unassembled WGS sequence"/>
</dbReference>
<name>A0ABT5Z9V9_9ACTN</name>
<dbReference type="EMBL" id="JARHTQ010000035">
    <property type="protein sequence ID" value="MDF2260518.1"/>
    <property type="molecule type" value="Genomic_DNA"/>
</dbReference>
<proteinExistence type="predicted"/>
<dbReference type="RefSeq" id="WP_275821194.1">
    <property type="nucleotide sequence ID" value="NZ_BAAANM010000009.1"/>
</dbReference>
<organism evidence="1 2">
    <name type="scientific">Streptantibioticus ferralitis</name>
    <dbReference type="NCBI Taxonomy" id="236510"/>
    <lineage>
        <taxon>Bacteria</taxon>
        <taxon>Bacillati</taxon>
        <taxon>Actinomycetota</taxon>
        <taxon>Actinomycetes</taxon>
        <taxon>Kitasatosporales</taxon>
        <taxon>Streptomycetaceae</taxon>
        <taxon>Streptantibioticus</taxon>
    </lineage>
</organism>